<evidence type="ECO:0000256" key="7">
    <source>
        <dbReference type="SAM" id="Phobius"/>
    </source>
</evidence>
<evidence type="ECO:0000256" key="3">
    <source>
        <dbReference type="ARBA" id="ARBA00022475"/>
    </source>
</evidence>
<dbReference type="PANTHER" id="PTHR10464:SF4">
    <property type="entry name" value="UREA TRANSPORTER"/>
    <property type="match status" value="1"/>
</dbReference>
<comment type="subcellular location">
    <subcellularLocation>
        <location evidence="1">Cell membrane</location>
        <topology evidence="1">Multi-pass membrane protein</topology>
    </subcellularLocation>
</comment>
<reference evidence="8 9" key="1">
    <citation type="submission" date="2009-02" db="EMBL/GenBank/DDBJ databases">
        <title>Vibrio splendidus str. LGP32 complete genome.</title>
        <authorList>
            <person name="Mazel D."/>
            <person name="Le Roux F."/>
        </authorList>
    </citation>
    <scope>NUCLEOTIDE SEQUENCE [LARGE SCALE GENOMIC DNA]</scope>
    <source>
        <strain evidence="8 9">LGP32</strain>
    </source>
</reference>
<feature type="transmembrane region" description="Helical" evidence="7">
    <location>
        <begin position="107"/>
        <end position="135"/>
    </location>
</feature>
<dbReference type="InterPro" id="IPR029020">
    <property type="entry name" value="Ammonium/urea_transptr"/>
</dbReference>
<sequence length="329" mass="35947">MIRKDGQLNKIAYNLSYKRFNIAKECSQTMRTNKDILPFEGLLNGIGQVYFTPSVMTSFLLLFAISIESLALAFLTLFGASCSYGFALLTNKPSHDIENGMYALNGALVGLFIGNFFGVTPFLVVVTMLGALLTVPIARIVFSFKKYRGYTSAFILTSWLIYAIQSALDLSAFSPSNSALIPIISLEVGSWFSLPTAVLPLLKGISQVSFIDNALSGLVILVAIALNNIKHALWVVLTVLISTVFSHMIGASGALIEQGLYGYNATLATLALVLYPRIPWPLILLGMLLSCLITLGFHELSLLPLTAPFVLSTWIIVYLSTHFKKLDED</sequence>
<gene>
    <name evidence="8" type="ordered locus">VS_II0335</name>
</gene>
<dbReference type="GO" id="GO:0005886">
    <property type="term" value="C:plasma membrane"/>
    <property type="evidence" value="ECO:0007669"/>
    <property type="project" value="UniProtKB-SubCell"/>
</dbReference>
<evidence type="ECO:0000256" key="4">
    <source>
        <dbReference type="ARBA" id="ARBA00022692"/>
    </source>
</evidence>
<evidence type="ECO:0000256" key="6">
    <source>
        <dbReference type="ARBA" id="ARBA00023136"/>
    </source>
</evidence>
<keyword evidence="3" id="KW-1003">Cell membrane</keyword>
<feature type="transmembrane region" description="Helical" evidence="7">
    <location>
        <begin position="277"/>
        <end position="297"/>
    </location>
</feature>
<evidence type="ECO:0000313" key="8">
    <source>
        <dbReference type="EMBL" id="CAV25761.1"/>
    </source>
</evidence>
<keyword evidence="6 7" id="KW-0472">Membrane</keyword>
<protein>
    <submittedName>
        <fullName evidence="8">Urea transporter</fullName>
    </submittedName>
</protein>
<dbReference type="GO" id="GO:0015204">
    <property type="term" value="F:urea transmembrane transporter activity"/>
    <property type="evidence" value="ECO:0007669"/>
    <property type="project" value="InterPro"/>
</dbReference>
<dbReference type="HOGENOM" id="CLU_047509_0_0_6"/>
<keyword evidence="5 7" id="KW-1133">Transmembrane helix</keyword>
<name>B7VQV1_VIBA3</name>
<proteinExistence type="inferred from homology"/>
<keyword evidence="4 7" id="KW-0812">Transmembrane</keyword>
<feature type="transmembrane region" description="Helical" evidence="7">
    <location>
        <begin position="59"/>
        <end position="87"/>
    </location>
</feature>
<evidence type="ECO:0000256" key="1">
    <source>
        <dbReference type="ARBA" id="ARBA00004651"/>
    </source>
</evidence>
<dbReference type="Pfam" id="PF03253">
    <property type="entry name" value="UT"/>
    <property type="match status" value="2"/>
</dbReference>
<dbReference type="EMBL" id="FM954973">
    <property type="protein sequence ID" value="CAV25761.1"/>
    <property type="molecule type" value="Genomic_DNA"/>
</dbReference>
<dbReference type="KEGG" id="vsp:VS_II0335"/>
<dbReference type="AlphaFoldDB" id="B7VQV1"/>
<evidence type="ECO:0000313" key="9">
    <source>
        <dbReference type="Proteomes" id="UP000009100"/>
    </source>
</evidence>
<evidence type="ECO:0000256" key="5">
    <source>
        <dbReference type="ARBA" id="ARBA00022989"/>
    </source>
</evidence>
<dbReference type="Gene3D" id="1.10.3430.10">
    <property type="entry name" value="Ammonium transporter AmtB like domains"/>
    <property type="match status" value="1"/>
</dbReference>
<dbReference type="InterPro" id="IPR004937">
    <property type="entry name" value="Urea_transporter"/>
</dbReference>
<accession>B7VQV1</accession>
<feature type="transmembrane region" description="Helical" evidence="7">
    <location>
        <begin position="232"/>
        <end position="256"/>
    </location>
</feature>
<dbReference type="PANTHER" id="PTHR10464">
    <property type="entry name" value="UREA TRANSPORTER"/>
    <property type="match status" value="1"/>
</dbReference>
<comment type="similarity">
    <text evidence="2">Belongs to the urea transporter family.</text>
</comment>
<feature type="transmembrane region" description="Helical" evidence="7">
    <location>
        <begin position="303"/>
        <end position="321"/>
    </location>
</feature>
<dbReference type="eggNOG" id="COG4413">
    <property type="taxonomic scope" value="Bacteria"/>
</dbReference>
<dbReference type="Proteomes" id="UP000009100">
    <property type="component" value="Chromosome 2"/>
</dbReference>
<feature type="transmembrane region" description="Helical" evidence="7">
    <location>
        <begin position="209"/>
        <end position="226"/>
    </location>
</feature>
<organism evidence="8 9">
    <name type="scientific">Vibrio atlanticus (strain LGP32)</name>
    <name type="common">Vibrio splendidus (strain Mel32)</name>
    <dbReference type="NCBI Taxonomy" id="575788"/>
    <lineage>
        <taxon>Bacteria</taxon>
        <taxon>Pseudomonadati</taxon>
        <taxon>Pseudomonadota</taxon>
        <taxon>Gammaproteobacteria</taxon>
        <taxon>Vibrionales</taxon>
        <taxon>Vibrionaceae</taxon>
        <taxon>Vibrio</taxon>
    </lineage>
</organism>
<dbReference type="STRING" id="575788.VS_II0335"/>
<evidence type="ECO:0000256" key="2">
    <source>
        <dbReference type="ARBA" id="ARBA00005914"/>
    </source>
</evidence>
<feature type="transmembrane region" description="Helical" evidence="7">
    <location>
        <begin position="147"/>
        <end position="168"/>
    </location>
</feature>